<comment type="caution">
    <text evidence="1">The sequence shown here is derived from an EMBL/GenBank/DDBJ whole genome shotgun (WGS) entry which is preliminary data.</text>
</comment>
<accession>A0ACB7VVQ2</accession>
<dbReference type="EMBL" id="CM037016">
    <property type="protein sequence ID" value="KAH7678920.1"/>
    <property type="molecule type" value="Genomic_DNA"/>
</dbReference>
<dbReference type="Proteomes" id="UP000827976">
    <property type="component" value="Chromosome 6"/>
</dbReference>
<organism evidence="1 2">
    <name type="scientific">Dioscorea alata</name>
    <name type="common">Purple yam</name>
    <dbReference type="NCBI Taxonomy" id="55571"/>
    <lineage>
        <taxon>Eukaryota</taxon>
        <taxon>Viridiplantae</taxon>
        <taxon>Streptophyta</taxon>
        <taxon>Embryophyta</taxon>
        <taxon>Tracheophyta</taxon>
        <taxon>Spermatophyta</taxon>
        <taxon>Magnoliopsida</taxon>
        <taxon>Liliopsida</taxon>
        <taxon>Dioscoreales</taxon>
        <taxon>Dioscoreaceae</taxon>
        <taxon>Dioscorea</taxon>
    </lineage>
</organism>
<name>A0ACB7VVQ2_DIOAL</name>
<evidence type="ECO:0000313" key="2">
    <source>
        <dbReference type="Proteomes" id="UP000827976"/>
    </source>
</evidence>
<reference evidence="2" key="1">
    <citation type="journal article" date="2022" name="Nat. Commun.">
        <title>Chromosome evolution and the genetic basis of agronomically important traits in greater yam.</title>
        <authorList>
            <person name="Bredeson J.V."/>
            <person name="Lyons J.B."/>
            <person name="Oniyinde I.O."/>
            <person name="Okereke N.R."/>
            <person name="Kolade O."/>
            <person name="Nnabue I."/>
            <person name="Nwadili C.O."/>
            <person name="Hribova E."/>
            <person name="Parker M."/>
            <person name="Nwogha J."/>
            <person name="Shu S."/>
            <person name="Carlson J."/>
            <person name="Kariba R."/>
            <person name="Muthemba S."/>
            <person name="Knop K."/>
            <person name="Barton G.J."/>
            <person name="Sherwood A.V."/>
            <person name="Lopez-Montes A."/>
            <person name="Asiedu R."/>
            <person name="Jamnadass R."/>
            <person name="Muchugi A."/>
            <person name="Goodstein D."/>
            <person name="Egesi C.N."/>
            <person name="Featherston J."/>
            <person name="Asfaw A."/>
            <person name="Simpson G.G."/>
            <person name="Dolezel J."/>
            <person name="Hendre P.S."/>
            <person name="Van Deynze A."/>
            <person name="Kumar P.L."/>
            <person name="Obidiegwu J.E."/>
            <person name="Bhattacharjee R."/>
            <person name="Rokhsar D.S."/>
        </authorList>
    </citation>
    <scope>NUCLEOTIDE SEQUENCE [LARGE SCALE GENOMIC DNA]</scope>
    <source>
        <strain evidence="2">cv. TDa95/00328</strain>
    </source>
</reference>
<protein>
    <submittedName>
        <fullName evidence="1">Uncharacterized protein</fullName>
    </submittedName>
</protein>
<sequence length="154" mass="18576">MDLRFRRFEERFEEIVDHLHALQIDAHRRRNDNRRPGVEVARGVPIGRRRPVPIHRQYVYDEYSEEEDDLEPNWFGCHQPYEGQRARNNYERVERDGRDFRLRVDILSFNGSLAIEEFLDWIAEIDRFFDYMETPAEKRVRLVACHLKGGASAW</sequence>
<evidence type="ECO:0000313" key="1">
    <source>
        <dbReference type="EMBL" id="KAH7678920.1"/>
    </source>
</evidence>
<gene>
    <name evidence="1" type="ORF">IHE45_06G025500</name>
</gene>
<proteinExistence type="predicted"/>
<keyword evidence="2" id="KW-1185">Reference proteome</keyword>